<gene>
    <name evidence="2" type="ORF">CKAH01_09027</name>
</gene>
<organism evidence="2 3">
    <name type="scientific">Colletotrichum kahawae</name>
    <name type="common">Coffee berry disease fungus</name>
    <dbReference type="NCBI Taxonomy" id="34407"/>
    <lineage>
        <taxon>Eukaryota</taxon>
        <taxon>Fungi</taxon>
        <taxon>Dikarya</taxon>
        <taxon>Ascomycota</taxon>
        <taxon>Pezizomycotina</taxon>
        <taxon>Sordariomycetes</taxon>
        <taxon>Hypocreomycetidae</taxon>
        <taxon>Glomerellales</taxon>
        <taxon>Glomerellaceae</taxon>
        <taxon>Colletotrichum</taxon>
        <taxon>Colletotrichum gloeosporioides species complex</taxon>
    </lineage>
</organism>
<dbReference type="Proteomes" id="UP001281614">
    <property type="component" value="Unassembled WGS sequence"/>
</dbReference>
<protein>
    <recommendedName>
        <fullName evidence="4">Secreted protein</fullName>
    </recommendedName>
</protein>
<evidence type="ECO:0000313" key="3">
    <source>
        <dbReference type="Proteomes" id="UP001281614"/>
    </source>
</evidence>
<evidence type="ECO:0008006" key="4">
    <source>
        <dbReference type="Google" id="ProtNLM"/>
    </source>
</evidence>
<reference evidence="2" key="1">
    <citation type="submission" date="2023-02" db="EMBL/GenBank/DDBJ databases">
        <title>Colletotrichum kahawae CIFC_Que2 genome sequencing and assembly.</title>
        <authorList>
            <person name="Baroncelli R."/>
        </authorList>
    </citation>
    <scope>NUCLEOTIDE SEQUENCE</scope>
    <source>
        <strain evidence="2">CIFC_Que2</strain>
    </source>
</reference>
<feature type="chain" id="PRO_5041906997" description="Secreted protein" evidence="1">
    <location>
        <begin position="18"/>
        <end position="124"/>
    </location>
</feature>
<comment type="caution">
    <text evidence="2">The sequence shown here is derived from an EMBL/GenBank/DDBJ whole genome shotgun (WGS) entry which is preliminary data.</text>
</comment>
<dbReference type="AlphaFoldDB" id="A0AAD9XZM2"/>
<evidence type="ECO:0000256" key="1">
    <source>
        <dbReference type="SAM" id="SignalP"/>
    </source>
</evidence>
<keyword evidence="1" id="KW-0732">Signal</keyword>
<accession>A0AAD9XZM2</accession>
<name>A0AAD9XZM2_COLKA</name>
<sequence length="124" mass="13956">MKVEALLLVCLAATSFADGIGGKKPKMPNDPLPLHELPECIRRCAKSEGHKGLGFDYNTIKQKDWCAFDPLGIRGTWIGVQFSHCVNECPLQDRRTWWDWSMDLCGKEGMRGDTKFSPGPYPGW</sequence>
<evidence type="ECO:0000313" key="2">
    <source>
        <dbReference type="EMBL" id="KAK2731379.1"/>
    </source>
</evidence>
<keyword evidence="3" id="KW-1185">Reference proteome</keyword>
<dbReference type="EMBL" id="VYYT01000588">
    <property type="protein sequence ID" value="KAK2731379.1"/>
    <property type="molecule type" value="Genomic_DNA"/>
</dbReference>
<proteinExistence type="predicted"/>
<feature type="signal peptide" evidence="1">
    <location>
        <begin position="1"/>
        <end position="17"/>
    </location>
</feature>